<feature type="compositionally biased region" description="Basic and acidic residues" evidence="1">
    <location>
        <begin position="13"/>
        <end position="22"/>
    </location>
</feature>
<evidence type="ECO:0000313" key="3">
    <source>
        <dbReference type="Proteomes" id="UP000076761"/>
    </source>
</evidence>
<dbReference type="AlphaFoldDB" id="A0A165TFJ6"/>
<evidence type="ECO:0000256" key="1">
    <source>
        <dbReference type="SAM" id="MobiDB-lite"/>
    </source>
</evidence>
<keyword evidence="3" id="KW-1185">Reference proteome</keyword>
<protein>
    <submittedName>
        <fullName evidence="2">Uncharacterized protein</fullName>
    </submittedName>
</protein>
<evidence type="ECO:0000313" key="2">
    <source>
        <dbReference type="EMBL" id="KZT26592.1"/>
    </source>
</evidence>
<gene>
    <name evidence="2" type="ORF">NEOLEDRAFT_1132127</name>
</gene>
<sequence>MIHHYTQYQRFSNRSDCKKDNSGDSCDTYADASGFSRETCEDYGDVVFNKTRAVSG</sequence>
<dbReference type="EMBL" id="KV425566">
    <property type="protein sequence ID" value="KZT26592.1"/>
    <property type="molecule type" value="Genomic_DNA"/>
</dbReference>
<dbReference type="InParanoid" id="A0A165TFJ6"/>
<accession>A0A165TFJ6</accession>
<dbReference type="Proteomes" id="UP000076761">
    <property type="component" value="Unassembled WGS sequence"/>
</dbReference>
<feature type="region of interest" description="Disordered" evidence="1">
    <location>
        <begin position="1"/>
        <end position="25"/>
    </location>
</feature>
<proteinExistence type="predicted"/>
<reference evidence="2 3" key="1">
    <citation type="journal article" date="2016" name="Mol. Biol. Evol.">
        <title>Comparative Genomics of Early-Diverging Mushroom-Forming Fungi Provides Insights into the Origins of Lignocellulose Decay Capabilities.</title>
        <authorList>
            <person name="Nagy L.G."/>
            <person name="Riley R."/>
            <person name="Tritt A."/>
            <person name="Adam C."/>
            <person name="Daum C."/>
            <person name="Floudas D."/>
            <person name="Sun H."/>
            <person name="Yadav J.S."/>
            <person name="Pangilinan J."/>
            <person name="Larsson K.H."/>
            <person name="Matsuura K."/>
            <person name="Barry K."/>
            <person name="Labutti K."/>
            <person name="Kuo R."/>
            <person name="Ohm R.A."/>
            <person name="Bhattacharya S.S."/>
            <person name="Shirouzu T."/>
            <person name="Yoshinaga Y."/>
            <person name="Martin F.M."/>
            <person name="Grigoriev I.V."/>
            <person name="Hibbett D.S."/>
        </authorList>
    </citation>
    <scope>NUCLEOTIDE SEQUENCE [LARGE SCALE GENOMIC DNA]</scope>
    <source>
        <strain evidence="2 3">HHB14362 ss-1</strain>
    </source>
</reference>
<organism evidence="2 3">
    <name type="scientific">Neolentinus lepideus HHB14362 ss-1</name>
    <dbReference type="NCBI Taxonomy" id="1314782"/>
    <lineage>
        <taxon>Eukaryota</taxon>
        <taxon>Fungi</taxon>
        <taxon>Dikarya</taxon>
        <taxon>Basidiomycota</taxon>
        <taxon>Agaricomycotina</taxon>
        <taxon>Agaricomycetes</taxon>
        <taxon>Gloeophyllales</taxon>
        <taxon>Gloeophyllaceae</taxon>
        <taxon>Neolentinus</taxon>
    </lineage>
</organism>
<name>A0A165TFJ6_9AGAM</name>
<feature type="compositionally biased region" description="Polar residues" evidence="1">
    <location>
        <begin position="1"/>
        <end position="12"/>
    </location>
</feature>